<dbReference type="SUPFAM" id="SSF51905">
    <property type="entry name" value="FAD/NAD(P)-binding domain"/>
    <property type="match status" value="1"/>
</dbReference>
<dbReference type="Proteomes" id="UP000398389">
    <property type="component" value="Unassembled WGS sequence"/>
</dbReference>
<dbReference type="InterPro" id="IPR006076">
    <property type="entry name" value="FAD-dep_OxRdtase"/>
</dbReference>
<accession>A0A5E8C8D0</accession>
<dbReference type="RefSeq" id="XP_031856696.1">
    <property type="nucleotide sequence ID" value="XM_032000805.1"/>
</dbReference>
<dbReference type="PANTHER" id="PTHR13847:SF129">
    <property type="entry name" value="FAD DEPENDENT OXIDOREDUCTASE"/>
    <property type="match status" value="1"/>
</dbReference>
<organism evidence="2 3">
    <name type="scientific">Magnusiomyces paraingens</name>
    <dbReference type="NCBI Taxonomy" id="2606893"/>
    <lineage>
        <taxon>Eukaryota</taxon>
        <taxon>Fungi</taxon>
        <taxon>Dikarya</taxon>
        <taxon>Ascomycota</taxon>
        <taxon>Saccharomycotina</taxon>
        <taxon>Dipodascomycetes</taxon>
        <taxon>Dipodascales</taxon>
        <taxon>Dipodascaceae</taxon>
        <taxon>Magnusiomyces</taxon>
    </lineage>
</organism>
<gene>
    <name evidence="2" type="ORF">SAPINGB_P006091</name>
</gene>
<sequence length="608" mass="65343">MSSSTTLPPPPIKSPHFSLWASPLSPLANFQSSSSLPSSADVVIIGSGFSGASVAYHLLVDPSSSTSSSYYHQNPSLTSSPNKKPRVVMLEARQTCSGASGRNGGHLHPSFTYGAATWATDDDATRNQHLAKIAFDAKNYSTLAALIAQNNIASAQSIFTDGPNNSPSSSLAAGWAVYDTPQEFAQACAVVSAYIQASPEPDHPPIRIYSRDEARKRTGLTNIAGALHCPATPLCGYSLVSWLLMECITKGNLQLHSNTPVRAVTRETPEAVGRDKPLEYVIKTSRGPIKTPVIIFATNAYTGNLVSKSTVSPKAYLDSIKQSVSPEVFARGSSAIVIPPSSQVTVKDYFSSARNVLSSTSSSMQGPAASLNNNPMHIDVEIETRLRTEIYPVRGQVAHYQAPHILTSQHLTAVRPTGVPKLSLVWNDEYLAVVPQRSGDAQGQVDIVFGGCRRFGASKQVGLTDDNSLSNVVSWTLDDYFATRIGVPLQSSEDPVEAMAGSFTRTLVLDDSKEANGSVATTTAVKVQEWTGIMGFTRDERPCVGSLIEDEEEAQAGPRVLVIGGFGGHGMPRIFLSAKALVHRYLRKVDDTEEANSWPLWFPSEYIN</sequence>
<dbReference type="Gene3D" id="3.30.9.10">
    <property type="entry name" value="D-Amino Acid Oxidase, subunit A, domain 2"/>
    <property type="match status" value="1"/>
</dbReference>
<dbReference type="Pfam" id="PF01266">
    <property type="entry name" value="DAO"/>
    <property type="match status" value="1"/>
</dbReference>
<feature type="domain" description="FAD dependent oxidoreductase" evidence="1">
    <location>
        <begin position="41"/>
        <end position="310"/>
    </location>
</feature>
<evidence type="ECO:0000313" key="2">
    <source>
        <dbReference type="EMBL" id="VVT58208.1"/>
    </source>
</evidence>
<dbReference type="GeneID" id="43584905"/>
<evidence type="ECO:0000259" key="1">
    <source>
        <dbReference type="Pfam" id="PF01266"/>
    </source>
</evidence>
<dbReference type="EMBL" id="CABVLU010000005">
    <property type="protein sequence ID" value="VVT58208.1"/>
    <property type="molecule type" value="Genomic_DNA"/>
</dbReference>
<dbReference type="GO" id="GO:0005737">
    <property type="term" value="C:cytoplasm"/>
    <property type="evidence" value="ECO:0007669"/>
    <property type="project" value="TreeGrafter"/>
</dbReference>
<name>A0A5E8C8D0_9ASCO</name>
<dbReference type="AlphaFoldDB" id="A0A5E8C8D0"/>
<proteinExistence type="predicted"/>
<dbReference type="InterPro" id="IPR036188">
    <property type="entry name" value="FAD/NAD-bd_sf"/>
</dbReference>
<dbReference type="PANTHER" id="PTHR13847">
    <property type="entry name" value="SARCOSINE DEHYDROGENASE-RELATED"/>
    <property type="match status" value="1"/>
</dbReference>
<dbReference type="Gene3D" id="3.50.50.60">
    <property type="entry name" value="FAD/NAD(P)-binding domain"/>
    <property type="match status" value="1"/>
</dbReference>
<evidence type="ECO:0000313" key="3">
    <source>
        <dbReference type="Proteomes" id="UP000398389"/>
    </source>
</evidence>
<protein>
    <recommendedName>
        <fullName evidence="1">FAD dependent oxidoreductase domain-containing protein</fullName>
    </recommendedName>
</protein>
<reference evidence="2 3" key="1">
    <citation type="submission" date="2019-09" db="EMBL/GenBank/DDBJ databases">
        <authorList>
            <person name="Brejova B."/>
        </authorList>
    </citation>
    <scope>NUCLEOTIDE SEQUENCE [LARGE SCALE GENOMIC DNA]</scope>
</reference>
<dbReference type="OrthoDB" id="429143at2759"/>
<keyword evidence="3" id="KW-1185">Reference proteome</keyword>